<keyword evidence="3" id="KW-0847">Vitamin C</keyword>
<dbReference type="InterPro" id="IPR006620">
    <property type="entry name" value="Pro_4_hyd_alph"/>
</dbReference>
<accession>A0A8G2BKM4</accession>
<keyword evidence="5" id="KW-0560">Oxidoreductase</keyword>
<keyword evidence="4 8" id="KW-0223">Dioxygenase</keyword>
<keyword evidence="6" id="KW-0408">Iron</keyword>
<dbReference type="GO" id="GO:0051213">
    <property type="term" value="F:dioxygenase activity"/>
    <property type="evidence" value="ECO:0007669"/>
    <property type="project" value="UniProtKB-KW"/>
</dbReference>
<evidence type="ECO:0000256" key="1">
    <source>
        <dbReference type="ARBA" id="ARBA00001961"/>
    </source>
</evidence>
<gene>
    <name evidence="8" type="ORF">SAMN05660686_02760</name>
</gene>
<dbReference type="SUPFAM" id="SSF52833">
    <property type="entry name" value="Thioredoxin-like"/>
    <property type="match status" value="1"/>
</dbReference>
<dbReference type="InterPro" id="IPR036249">
    <property type="entry name" value="Thioredoxin-like_sf"/>
</dbReference>
<evidence type="ECO:0000256" key="2">
    <source>
        <dbReference type="ARBA" id="ARBA00022723"/>
    </source>
</evidence>
<dbReference type="AlphaFoldDB" id="A0A8G2BKM4"/>
<dbReference type="Gene3D" id="3.40.30.10">
    <property type="entry name" value="Glutaredoxin"/>
    <property type="match status" value="1"/>
</dbReference>
<comment type="caution">
    <text evidence="8">The sequence shown here is derived from an EMBL/GenBank/DDBJ whole genome shotgun (WGS) entry which is preliminary data.</text>
</comment>
<comment type="cofactor">
    <cofactor evidence="1">
        <name>L-ascorbate</name>
        <dbReference type="ChEBI" id="CHEBI:38290"/>
    </cofactor>
</comment>
<proteinExistence type="predicted"/>
<protein>
    <submittedName>
        <fullName evidence="8">Predicted 2-oxoglutarate-and Fe(II)-dependent dioxygenase YbiX</fullName>
    </submittedName>
</protein>
<evidence type="ECO:0000313" key="8">
    <source>
        <dbReference type="EMBL" id="SDF92867.1"/>
    </source>
</evidence>
<organism evidence="8 9">
    <name type="scientific">Thalassobaculum litoreum DSM 18839</name>
    <dbReference type="NCBI Taxonomy" id="1123362"/>
    <lineage>
        <taxon>Bacteria</taxon>
        <taxon>Pseudomonadati</taxon>
        <taxon>Pseudomonadota</taxon>
        <taxon>Alphaproteobacteria</taxon>
        <taxon>Rhodospirillales</taxon>
        <taxon>Thalassobaculaceae</taxon>
        <taxon>Thalassobaculum</taxon>
    </lineage>
</organism>
<dbReference type="GO" id="GO:0005506">
    <property type="term" value="F:iron ion binding"/>
    <property type="evidence" value="ECO:0007669"/>
    <property type="project" value="InterPro"/>
</dbReference>
<dbReference type="Gene3D" id="2.60.120.620">
    <property type="entry name" value="q2cbj1_9rhob like domain"/>
    <property type="match status" value="1"/>
</dbReference>
<name>A0A8G2BKM4_9PROT</name>
<sequence length="380" mass="42395">MTAHQHPTFRPGDFLPTFIADTPINPRFEFDAVAGRTVLLCFLGSGTRGKAAEAVNLLRSMEKTLHRAGILIYLVTAHPQDRQADTLMSDDRRTLPFWDTDLKIHRAYGMVEDARTPDQTYRVVRNGCFVVGRNLRMTDFLSFAPLDTFLDRLAAAVSRIPAAPPVAQVGGHAPVLYVPDVFERDLCRRLIDEYEENGGGPSGVMRDVNGVTTGFFDDSVKRRRDAPIRNRDTLAWIRRNLINRLTGEIKKVYNFDATHIERFMVGCYDSGDSGFFSAHRDNGGSGTAHRRFAVSINLNAEQFEGGELWFPEYGPHLYKPATGGAVVFSCSMLHEARKVTAGRRYAFLPFLFDAKAAAIRDANRGFLSQVPPVQVKHSAA</sequence>
<dbReference type="SMART" id="SM00702">
    <property type="entry name" value="P4Hc"/>
    <property type="match status" value="1"/>
</dbReference>
<dbReference type="EMBL" id="FNBW01000008">
    <property type="protein sequence ID" value="SDF92867.1"/>
    <property type="molecule type" value="Genomic_DNA"/>
</dbReference>
<dbReference type="PROSITE" id="PS51471">
    <property type="entry name" value="FE2OG_OXY"/>
    <property type="match status" value="1"/>
</dbReference>
<evidence type="ECO:0000256" key="3">
    <source>
        <dbReference type="ARBA" id="ARBA00022896"/>
    </source>
</evidence>
<keyword evidence="9" id="KW-1185">Reference proteome</keyword>
<evidence type="ECO:0000256" key="6">
    <source>
        <dbReference type="ARBA" id="ARBA00023004"/>
    </source>
</evidence>
<feature type="domain" description="Fe2OG dioxygenase" evidence="7">
    <location>
        <begin position="259"/>
        <end position="354"/>
    </location>
</feature>
<dbReference type="GO" id="GO:0031418">
    <property type="term" value="F:L-ascorbic acid binding"/>
    <property type="evidence" value="ECO:0007669"/>
    <property type="project" value="UniProtKB-KW"/>
</dbReference>
<dbReference type="InterPro" id="IPR005123">
    <property type="entry name" value="Oxoglu/Fe-dep_dioxygenase_dom"/>
</dbReference>
<evidence type="ECO:0000256" key="5">
    <source>
        <dbReference type="ARBA" id="ARBA00023002"/>
    </source>
</evidence>
<dbReference type="Proteomes" id="UP000198615">
    <property type="component" value="Unassembled WGS sequence"/>
</dbReference>
<evidence type="ECO:0000256" key="4">
    <source>
        <dbReference type="ARBA" id="ARBA00022964"/>
    </source>
</evidence>
<evidence type="ECO:0000259" key="7">
    <source>
        <dbReference type="PROSITE" id="PS51471"/>
    </source>
</evidence>
<reference evidence="8 9" key="1">
    <citation type="submission" date="2016-10" db="EMBL/GenBank/DDBJ databases">
        <authorList>
            <person name="Varghese N."/>
            <person name="Submissions S."/>
        </authorList>
    </citation>
    <scope>NUCLEOTIDE SEQUENCE [LARGE SCALE GENOMIC DNA]</scope>
    <source>
        <strain evidence="8 9">DSM 18839</strain>
    </source>
</reference>
<dbReference type="GO" id="GO:0016705">
    <property type="term" value="F:oxidoreductase activity, acting on paired donors, with incorporation or reduction of molecular oxygen"/>
    <property type="evidence" value="ECO:0007669"/>
    <property type="project" value="InterPro"/>
</dbReference>
<keyword evidence="2" id="KW-0479">Metal-binding</keyword>
<dbReference type="OrthoDB" id="255432at2"/>
<evidence type="ECO:0000313" key="9">
    <source>
        <dbReference type="Proteomes" id="UP000198615"/>
    </source>
</evidence>
<dbReference type="SUPFAM" id="SSF51197">
    <property type="entry name" value="Clavaminate synthase-like"/>
    <property type="match status" value="1"/>
</dbReference>
<dbReference type="RefSeq" id="WP_093151099.1">
    <property type="nucleotide sequence ID" value="NZ_FNBW01000008.1"/>
</dbReference>